<proteinExistence type="predicted"/>
<keyword evidence="1" id="KW-0472">Membrane</keyword>
<dbReference type="EMBL" id="GBEZ01023613">
    <property type="protein sequence ID" value="JAC63286.1"/>
    <property type="molecule type" value="Transcribed_RNA"/>
</dbReference>
<name>A0A061QY93_9CHLO</name>
<gene>
    <name evidence="2" type="ORF">TSPGSL018_21031</name>
</gene>
<sequence length="63" mass="7612">MFELFQVCDERTCLYFLTLPVLLIWALEFISNSLVNHNFLSFRCLMGFYQTHNWQRESLESLC</sequence>
<feature type="transmembrane region" description="Helical" evidence="1">
    <location>
        <begin position="12"/>
        <end position="30"/>
    </location>
</feature>
<organism evidence="2">
    <name type="scientific">Tetraselmis sp. GSL018</name>
    <dbReference type="NCBI Taxonomy" id="582737"/>
    <lineage>
        <taxon>Eukaryota</taxon>
        <taxon>Viridiplantae</taxon>
        <taxon>Chlorophyta</taxon>
        <taxon>core chlorophytes</taxon>
        <taxon>Chlorodendrophyceae</taxon>
        <taxon>Chlorodendrales</taxon>
        <taxon>Chlorodendraceae</taxon>
        <taxon>Tetraselmis</taxon>
    </lineage>
</organism>
<evidence type="ECO:0000313" key="2">
    <source>
        <dbReference type="EMBL" id="JAC63286.1"/>
    </source>
</evidence>
<keyword evidence="1" id="KW-1133">Transmembrane helix</keyword>
<keyword evidence="1" id="KW-0812">Transmembrane</keyword>
<evidence type="ECO:0000256" key="1">
    <source>
        <dbReference type="SAM" id="Phobius"/>
    </source>
</evidence>
<accession>A0A061QY93</accession>
<dbReference type="AlphaFoldDB" id="A0A061QY93"/>
<feature type="non-terminal residue" evidence="2">
    <location>
        <position position="63"/>
    </location>
</feature>
<reference evidence="2" key="1">
    <citation type="submission" date="2014-05" db="EMBL/GenBank/DDBJ databases">
        <title>The transcriptome of the halophilic microalga Tetraselmis sp. GSL018 isolated from the Great Salt Lake, Utah.</title>
        <authorList>
            <person name="Jinkerson R.E."/>
            <person name="D'Adamo S."/>
            <person name="Posewitz M.C."/>
        </authorList>
    </citation>
    <scope>NUCLEOTIDE SEQUENCE</scope>
    <source>
        <strain evidence="2">GSL018</strain>
    </source>
</reference>
<protein>
    <submittedName>
        <fullName evidence="2">Uncharacterized protein</fullName>
    </submittedName>
</protein>